<evidence type="ECO:0008006" key="3">
    <source>
        <dbReference type="Google" id="ProtNLM"/>
    </source>
</evidence>
<reference evidence="2" key="1">
    <citation type="journal article" date="2019" name="Int. J. Syst. Evol. Microbiol.">
        <title>The Global Catalogue of Microorganisms (GCM) 10K type strain sequencing project: providing services to taxonomists for standard genome sequencing and annotation.</title>
        <authorList>
            <consortium name="The Broad Institute Genomics Platform"/>
            <consortium name="The Broad Institute Genome Sequencing Center for Infectious Disease"/>
            <person name="Wu L."/>
            <person name="Ma J."/>
        </authorList>
    </citation>
    <scope>NUCLEOTIDE SEQUENCE [LARGE SCALE GENOMIC DNA]</scope>
    <source>
        <strain evidence="2">CECT 8289</strain>
    </source>
</reference>
<keyword evidence="2" id="KW-1185">Reference proteome</keyword>
<dbReference type="PROSITE" id="PS51257">
    <property type="entry name" value="PROKAR_LIPOPROTEIN"/>
    <property type="match status" value="1"/>
</dbReference>
<evidence type="ECO:0000313" key="2">
    <source>
        <dbReference type="Proteomes" id="UP001595907"/>
    </source>
</evidence>
<proteinExistence type="predicted"/>
<gene>
    <name evidence="1" type="ORF">ACFOWM_08830</name>
</gene>
<dbReference type="Proteomes" id="UP001595907">
    <property type="component" value="Unassembled WGS sequence"/>
</dbReference>
<dbReference type="RefSeq" id="WP_379708969.1">
    <property type="nucleotide sequence ID" value="NZ_JBHSCZ010000002.1"/>
</dbReference>
<protein>
    <recommendedName>
        <fullName evidence="3">Lipocalin-like domain-containing protein</fullName>
    </recommendedName>
</protein>
<sequence>MKSILLTVISFCVISLSSCKKDDNSTNITTSAVTATVVTGNWRITYYYDTDHEETNNYSGYSFVFANNNTVTATKTGTTAINGTWNTALDDSKTKLVLSFSSPASFVEISDDWHVIERTDTKIRLQDVSGGNGGVDFLTFERN</sequence>
<name>A0ABV8QVK3_9BACT</name>
<organism evidence="1 2">
    <name type="scientific">Ferruginibacter yonginensis</name>
    <dbReference type="NCBI Taxonomy" id="1310416"/>
    <lineage>
        <taxon>Bacteria</taxon>
        <taxon>Pseudomonadati</taxon>
        <taxon>Bacteroidota</taxon>
        <taxon>Chitinophagia</taxon>
        <taxon>Chitinophagales</taxon>
        <taxon>Chitinophagaceae</taxon>
        <taxon>Ferruginibacter</taxon>
    </lineage>
</organism>
<evidence type="ECO:0000313" key="1">
    <source>
        <dbReference type="EMBL" id="MFC4262979.1"/>
    </source>
</evidence>
<accession>A0ABV8QVK3</accession>
<comment type="caution">
    <text evidence="1">The sequence shown here is derived from an EMBL/GenBank/DDBJ whole genome shotgun (WGS) entry which is preliminary data.</text>
</comment>
<dbReference type="EMBL" id="JBHSCZ010000002">
    <property type="protein sequence ID" value="MFC4262979.1"/>
    <property type="molecule type" value="Genomic_DNA"/>
</dbReference>